<reference evidence="2" key="1">
    <citation type="journal article" date="2020" name="Stud. Mycol.">
        <title>101 Dothideomycetes genomes: a test case for predicting lifestyles and emergence of pathogens.</title>
        <authorList>
            <person name="Haridas S."/>
            <person name="Albert R."/>
            <person name="Binder M."/>
            <person name="Bloem J."/>
            <person name="Labutti K."/>
            <person name="Salamov A."/>
            <person name="Andreopoulos B."/>
            <person name="Baker S."/>
            <person name="Barry K."/>
            <person name="Bills G."/>
            <person name="Bluhm B."/>
            <person name="Cannon C."/>
            <person name="Castanera R."/>
            <person name="Culley D."/>
            <person name="Daum C."/>
            <person name="Ezra D."/>
            <person name="Gonzalez J."/>
            <person name="Henrissat B."/>
            <person name="Kuo A."/>
            <person name="Liang C."/>
            <person name="Lipzen A."/>
            <person name="Lutzoni F."/>
            <person name="Magnuson J."/>
            <person name="Mondo S."/>
            <person name="Nolan M."/>
            <person name="Ohm R."/>
            <person name="Pangilinan J."/>
            <person name="Park H.-J."/>
            <person name="Ramirez L."/>
            <person name="Alfaro M."/>
            <person name="Sun H."/>
            <person name="Tritt A."/>
            <person name="Yoshinaga Y."/>
            <person name="Zwiers L.-H."/>
            <person name="Turgeon B."/>
            <person name="Goodwin S."/>
            <person name="Spatafora J."/>
            <person name="Crous P."/>
            <person name="Grigoriev I."/>
        </authorList>
    </citation>
    <scope>NUCLEOTIDE SEQUENCE</scope>
    <source>
        <strain evidence="2">ATCC 16933</strain>
    </source>
</reference>
<protein>
    <submittedName>
        <fullName evidence="2">Uncharacterized protein</fullName>
    </submittedName>
</protein>
<feature type="compositionally biased region" description="Low complexity" evidence="1">
    <location>
        <begin position="129"/>
        <end position="149"/>
    </location>
</feature>
<dbReference type="AlphaFoldDB" id="A0A6A6P9N9"/>
<dbReference type="EMBL" id="MU001673">
    <property type="protein sequence ID" value="KAF2460522.1"/>
    <property type="molecule type" value="Genomic_DNA"/>
</dbReference>
<feature type="region of interest" description="Disordered" evidence="1">
    <location>
        <begin position="37"/>
        <end position="180"/>
    </location>
</feature>
<accession>A0A6A6P9N9</accession>
<name>A0A6A6P9N9_9PEZI</name>
<evidence type="ECO:0000256" key="1">
    <source>
        <dbReference type="SAM" id="MobiDB-lite"/>
    </source>
</evidence>
<dbReference type="Proteomes" id="UP000799766">
    <property type="component" value="Unassembled WGS sequence"/>
</dbReference>
<evidence type="ECO:0000313" key="3">
    <source>
        <dbReference type="Proteomes" id="UP000799766"/>
    </source>
</evidence>
<organism evidence="2 3">
    <name type="scientific">Lineolata rhizophorae</name>
    <dbReference type="NCBI Taxonomy" id="578093"/>
    <lineage>
        <taxon>Eukaryota</taxon>
        <taxon>Fungi</taxon>
        <taxon>Dikarya</taxon>
        <taxon>Ascomycota</taxon>
        <taxon>Pezizomycotina</taxon>
        <taxon>Dothideomycetes</taxon>
        <taxon>Dothideomycetes incertae sedis</taxon>
        <taxon>Lineolatales</taxon>
        <taxon>Lineolataceae</taxon>
        <taxon>Lineolata</taxon>
    </lineage>
</organism>
<sequence>MIKGEDRRESSGHFPESFFLFFFFWPRLRFQQVGSGKFLAGSKKPPKKNKKEATRKPASEFPSHSFLPHKFFPRSPTRNPRRGDPASRSVVCHPPTNQREQGFSLLPELWAGAPLPPRAPRPRQPRPAPVDLAVAAAALAENRVARASGTGTGPHGSHGRSGTNTPSPSPPPPATPGNFC</sequence>
<feature type="compositionally biased region" description="Pro residues" evidence="1">
    <location>
        <begin position="167"/>
        <end position="180"/>
    </location>
</feature>
<keyword evidence="3" id="KW-1185">Reference proteome</keyword>
<gene>
    <name evidence="2" type="ORF">BDY21DRAFT_166958</name>
</gene>
<evidence type="ECO:0000313" key="2">
    <source>
        <dbReference type="EMBL" id="KAF2460522.1"/>
    </source>
</evidence>
<proteinExistence type="predicted"/>